<dbReference type="Gene3D" id="3.30.530.20">
    <property type="match status" value="2"/>
</dbReference>
<keyword evidence="1" id="KW-0456">Lyase</keyword>
<dbReference type="Proteomes" id="UP000585638">
    <property type="component" value="Unassembled WGS sequence"/>
</dbReference>
<organism evidence="1 2">
    <name type="scientific">Kutzneria kofuensis</name>
    <dbReference type="NCBI Taxonomy" id="103725"/>
    <lineage>
        <taxon>Bacteria</taxon>
        <taxon>Bacillati</taxon>
        <taxon>Actinomycetota</taxon>
        <taxon>Actinomycetes</taxon>
        <taxon>Pseudonocardiales</taxon>
        <taxon>Pseudonocardiaceae</taxon>
        <taxon>Kutzneria</taxon>
    </lineage>
</organism>
<reference evidence="1 2" key="1">
    <citation type="submission" date="2020-08" db="EMBL/GenBank/DDBJ databases">
        <title>Sequencing the genomes of 1000 actinobacteria strains.</title>
        <authorList>
            <person name="Klenk H.-P."/>
        </authorList>
    </citation>
    <scope>NUCLEOTIDE SEQUENCE [LARGE SCALE GENOMIC DNA]</scope>
    <source>
        <strain evidence="1 2">DSM 43851</strain>
    </source>
</reference>
<gene>
    <name evidence="1" type="ORF">BJ998_001441</name>
</gene>
<dbReference type="InterPro" id="IPR019587">
    <property type="entry name" value="Polyketide_cyclase/dehydratase"/>
</dbReference>
<dbReference type="GO" id="GO:0016829">
    <property type="term" value="F:lyase activity"/>
    <property type="evidence" value="ECO:0007669"/>
    <property type="project" value="UniProtKB-KW"/>
</dbReference>
<dbReference type="EMBL" id="JACHIR010000001">
    <property type="protein sequence ID" value="MBB5890245.1"/>
    <property type="molecule type" value="Genomic_DNA"/>
</dbReference>
<dbReference type="CDD" id="cd08861">
    <property type="entry name" value="OtcD1_ARO-CYC_like"/>
    <property type="match status" value="2"/>
</dbReference>
<dbReference type="Pfam" id="PF10604">
    <property type="entry name" value="Polyketide_cyc2"/>
    <property type="match status" value="2"/>
</dbReference>
<comment type="caution">
    <text evidence="1">The sequence shown here is derived from an EMBL/GenBank/DDBJ whole genome shotgun (WGS) entry which is preliminary data.</text>
</comment>
<dbReference type="InterPro" id="IPR023393">
    <property type="entry name" value="START-like_dom_sf"/>
</dbReference>
<evidence type="ECO:0000313" key="1">
    <source>
        <dbReference type="EMBL" id="MBB5890245.1"/>
    </source>
</evidence>
<accession>A0A7W9KD32</accession>
<sequence length="268" mass="30485">MWPQYLPPNIHVRRTEFDGVDERLRMWATANGTVKSWTSRRKLDAKARRIEFRQEVSAAPVESMCGTWVVEPLGPDDCRLTLLHDFTVVDDAPEHVAWVEKATDRNSGRELGNLKSLAEKHSELGELMFSFADEVRVDGSADAAYEFLDRAERWPDRLPHVARLDLVEDEPGVQLMSMDTRTADGSTHTTESVRICFPAERRIVYKQTRTPALMDVHTGEWTVRPVDGGAVIRSQHTVILRDAEHRDFVREALSRNSIATMNLAESYA</sequence>
<dbReference type="AlphaFoldDB" id="A0A7W9KD32"/>
<proteinExistence type="predicted"/>
<dbReference type="SUPFAM" id="SSF55961">
    <property type="entry name" value="Bet v1-like"/>
    <property type="match status" value="2"/>
</dbReference>
<evidence type="ECO:0000313" key="2">
    <source>
        <dbReference type="Proteomes" id="UP000585638"/>
    </source>
</evidence>
<name>A0A7W9KD32_9PSEU</name>
<dbReference type="EC" id="4.2.1.-" evidence="1"/>
<protein>
    <submittedName>
        <fullName evidence="1">Aromatase</fullName>
        <ecNumber evidence="1">4.2.1.-</ecNumber>
    </submittedName>
</protein>
<keyword evidence="2" id="KW-1185">Reference proteome</keyword>